<dbReference type="EMBL" id="CP099799">
    <property type="protein sequence ID" value="USS00025.1"/>
    <property type="molecule type" value="Genomic_DNA"/>
</dbReference>
<dbReference type="Proteomes" id="UP001055437">
    <property type="component" value="Chromosome"/>
</dbReference>
<keyword evidence="2" id="KW-0969">Cilium</keyword>
<dbReference type="PANTHER" id="PTHR37166">
    <property type="entry name" value="PROTEIN FLAG"/>
    <property type="match status" value="1"/>
</dbReference>
<organism evidence="1 3">
    <name type="scientific">Clostridium septicum</name>
    <dbReference type="NCBI Taxonomy" id="1504"/>
    <lineage>
        <taxon>Bacteria</taxon>
        <taxon>Bacillati</taxon>
        <taxon>Bacillota</taxon>
        <taxon>Clostridia</taxon>
        <taxon>Eubacteriales</taxon>
        <taxon>Clostridiaceae</taxon>
        <taxon>Clostridium</taxon>
    </lineage>
</organism>
<evidence type="ECO:0000313" key="2">
    <source>
        <dbReference type="EMBL" id="USS00025.1"/>
    </source>
</evidence>
<keyword evidence="4" id="KW-1185">Reference proteome</keyword>
<dbReference type="SUPFAM" id="SSF160214">
    <property type="entry name" value="FlaG-like"/>
    <property type="match status" value="1"/>
</dbReference>
<protein>
    <submittedName>
        <fullName evidence="2">Flagellar protein FlaG</fullName>
    </submittedName>
</protein>
<proteinExistence type="predicted"/>
<gene>
    <name evidence="1" type="ORF">CP523_02685</name>
    <name evidence="2" type="ORF">NH397_11020</name>
</gene>
<dbReference type="EMBL" id="CP023671">
    <property type="protein sequence ID" value="AYE33446.1"/>
    <property type="molecule type" value="Genomic_DNA"/>
</dbReference>
<dbReference type="Pfam" id="PF03646">
    <property type="entry name" value="FlaG"/>
    <property type="match status" value="1"/>
</dbReference>
<dbReference type="OrthoDB" id="9799867at2"/>
<sequence>MLGKLVSGVGQTNLSIYSAQDSQVLGDNEVIERIPDSESEKEKILKAIDELNKFLKEKNTYVKYSVHEEFGDVMIKIINSDTDEVIMECPPKKILDFVAKMCKMVGVMVDKEA</sequence>
<evidence type="ECO:0000313" key="3">
    <source>
        <dbReference type="Proteomes" id="UP000280586"/>
    </source>
</evidence>
<evidence type="ECO:0000313" key="4">
    <source>
        <dbReference type="Proteomes" id="UP001055437"/>
    </source>
</evidence>
<dbReference type="InterPro" id="IPR035924">
    <property type="entry name" value="FlaG-like_sf"/>
</dbReference>
<accession>A0A9N7PI71</accession>
<dbReference type="GeneID" id="303559584"/>
<dbReference type="RefSeq" id="WP_066676945.1">
    <property type="nucleotide sequence ID" value="NZ_CABMIZ010000021.1"/>
</dbReference>
<keyword evidence="2" id="KW-0966">Cell projection</keyword>
<dbReference type="Proteomes" id="UP000280586">
    <property type="component" value="Chromosome"/>
</dbReference>
<dbReference type="KEGG" id="csep:CP523_02685"/>
<evidence type="ECO:0000313" key="1">
    <source>
        <dbReference type="EMBL" id="AYE33446.1"/>
    </source>
</evidence>
<reference evidence="1 3" key="1">
    <citation type="submission" date="2017-09" db="EMBL/GenBank/DDBJ databases">
        <authorList>
            <person name="Thomas P."/>
            <person name="Seyboldt C."/>
        </authorList>
    </citation>
    <scope>NUCLEOTIDE SEQUENCE [LARGE SCALE GENOMIC DNA]</scope>
    <source>
        <strain evidence="1 3">DSM 7534</strain>
    </source>
</reference>
<dbReference type="PANTHER" id="PTHR37166:SF1">
    <property type="entry name" value="PROTEIN FLAG"/>
    <property type="match status" value="1"/>
</dbReference>
<dbReference type="AlphaFoldDB" id="A0A9N7PI71"/>
<keyword evidence="2" id="KW-0282">Flagellum</keyword>
<dbReference type="InterPro" id="IPR005186">
    <property type="entry name" value="FlaG"/>
</dbReference>
<reference evidence="2" key="2">
    <citation type="submission" date="2022-06" db="EMBL/GenBank/DDBJ databases">
        <authorList>
            <person name="Holder M.E."/>
            <person name="Ajami N.J."/>
            <person name="Petrosino J.F."/>
        </authorList>
    </citation>
    <scope>NUCLEOTIDE SEQUENCE</scope>
    <source>
        <strain evidence="2">RMA 8861</strain>
    </source>
</reference>
<name>A0A9N7PI71_CLOSE</name>
<dbReference type="Gene3D" id="3.30.160.170">
    <property type="entry name" value="FlaG-like"/>
    <property type="match status" value="1"/>
</dbReference>